<feature type="domain" description="Sugar phosphate transporter" evidence="6">
    <location>
        <begin position="9"/>
        <end position="170"/>
    </location>
</feature>
<dbReference type="InterPro" id="IPR050186">
    <property type="entry name" value="TPT_transporter"/>
</dbReference>
<dbReference type="OrthoDB" id="1588579at2759"/>
<evidence type="ECO:0000259" key="6">
    <source>
        <dbReference type="Pfam" id="PF03151"/>
    </source>
</evidence>
<dbReference type="Proteomes" id="UP000268093">
    <property type="component" value="Unassembled WGS sequence"/>
</dbReference>
<dbReference type="PANTHER" id="PTHR11132">
    <property type="entry name" value="SOLUTE CARRIER FAMILY 35"/>
    <property type="match status" value="1"/>
</dbReference>
<keyword evidence="8" id="KW-1185">Reference proteome</keyword>
<evidence type="ECO:0000256" key="3">
    <source>
        <dbReference type="ARBA" id="ARBA00022989"/>
    </source>
</evidence>
<evidence type="ECO:0000313" key="7">
    <source>
        <dbReference type="EMBL" id="RUO95972.1"/>
    </source>
</evidence>
<dbReference type="SUPFAM" id="SSF103481">
    <property type="entry name" value="Multidrug resistance efflux transporter EmrE"/>
    <property type="match status" value="1"/>
</dbReference>
<feature type="transmembrane region" description="Helical" evidence="5">
    <location>
        <begin position="12"/>
        <end position="31"/>
    </location>
</feature>
<keyword evidence="3 5" id="KW-1133">Transmembrane helix</keyword>
<evidence type="ECO:0000256" key="4">
    <source>
        <dbReference type="ARBA" id="ARBA00023136"/>
    </source>
</evidence>
<protein>
    <submittedName>
        <fullName evidence="7">Triose-phosphate transporter family-domain-containing protein</fullName>
    </submittedName>
</protein>
<dbReference type="InterPro" id="IPR004853">
    <property type="entry name" value="Sugar_P_trans_dom"/>
</dbReference>
<feature type="transmembrane region" description="Helical" evidence="5">
    <location>
        <begin position="86"/>
        <end position="105"/>
    </location>
</feature>
<dbReference type="AlphaFoldDB" id="A0A432ZZP5"/>
<dbReference type="Pfam" id="PF03151">
    <property type="entry name" value="TPT"/>
    <property type="match status" value="1"/>
</dbReference>
<evidence type="ECO:0000256" key="1">
    <source>
        <dbReference type="ARBA" id="ARBA00004141"/>
    </source>
</evidence>
<dbReference type="InterPro" id="IPR037185">
    <property type="entry name" value="EmrE-like"/>
</dbReference>
<evidence type="ECO:0000256" key="5">
    <source>
        <dbReference type="SAM" id="Phobius"/>
    </source>
</evidence>
<accession>A0A432ZZP5</accession>
<organism evidence="7 8">
    <name type="scientific">Jimgerdemannia flammicorona</name>
    <dbReference type="NCBI Taxonomy" id="994334"/>
    <lineage>
        <taxon>Eukaryota</taxon>
        <taxon>Fungi</taxon>
        <taxon>Fungi incertae sedis</taxon>
        <taxon>Mucoromycota</taxon>
        <taxon>Mucoromycotina</taxon>
        <taxon>Endogonomycetes</taxon>
        <taxon>Endogonales</taxon>
        <taxon>Endogonaceae</taxon>
        <taxon>Jimgerdemannia</taxon>
    </lineage>
</organism>
<evidence type="ECO:0000256" key="2">
    <source>
        <dbReference type="ARBA" id="ARBA00022692"/>
    </source>
</evidence>
<dbReference type="EMBL" id="RBNI01024388">
    <property type="protein sequence ID" value="RUO95972.1"/>
    <property type="molecule type" value="Genomic_DNA"/>
</dbReference>
<feature type="transmembrane region" description="Helical" evidence="5">
    <location>
        <begin position="154"/>
        <end position="170"/>
    </location>
</feature>
<keyword evidence="2 5" id="KW-0812">Transmembrane</keyword>
<reference evidence="7 8" key="1">
    <citation type="journal article" date="2018" name="New Phytol.">
        <title>Phylogenomics of Endogonaceae and evolution of mycorrhizas within Mucoromycota.</title>
        <authorList>
            <person name="Chang Y."/>
            <person name="Desiro A."/>
            <person name="Na H."/>
            <person name="Sandor L."/>
            <person name="Lipzen A."/>
            <person name="Clum A."/>
            <person name="Barry K."/>
            <person name="Grigoriev I.V."/>
            <person name="Martin F.M."/>
            <person name="Stajich J.E."/>
            <person name="Smith M.E."/>
            <person name="Bonito G."/>
            <person name="Spatafora J.W."/>
        </authorList>
    </citation>
    <scope>NUCLEOTIDE SEQUENCE [LARGE SCALE GENOMIC DNA]</scope>
    <source>
        <strain evidence="7 8">GMNB39</strain>
    </source>
</reference>
<sequence>MLACTFAFTNNFIGLFCALGSCLVFVTQNIFSKKLLFKEANKIGEKRGAKLDKMNMLFLSSSMAFVLMFPLWLYSDGMGLLGLSPHAPSAASAGLTSTVVAYFVLNGSTHFTQNIFAFNLLAMTSPVTYSIASLVKRIFVIVASIIWFGQQVSGVQWVGIILTFFGLWMYQSAKRDVERGETKVRERELDDVLPTHAEMAEGRRRGVTDAWFGRRD</sequence>
<proteinExistence type="predicted"/>
<evidence type="ECO:0000313" key="8">
    <source>
        <dbReference type="Proteomes" id="UP000268093"/>
    </source>
</evidence>
<comment type="caution">
    <text evidence="7">The sequence shown here is derived from an EMBL/GenBank/DDBJ whole genome shotgun (WGS) entry which is preliminary data.</text>
</comment>
<feature type="transmembrane region" description="Helical" evidence="5">
    <location>
        <begin position="56"/>
        <end position="74"/>
    </location>
</feature>
<gene>
    <name evidence="7" type="ORF">BC936DRAFT_142865</name>
</gene>
<keyword evidence="4 5" id="KW-0472">Membrane</keyword>
<dbReference type="GO" id="GO:0016020">
    <property type="term" value="C:membrane"/>
    <property type="evidence" value="ECO:0007669"/>
    <property type="project" value="UniProtKB-SubCell"/>
</dbReference>
<comment type="subcellular location">
    <subcellularLocation>
        <location evidence="1">Membrane</location>
        <topology evidence="1">Multi-pass membrane protein</topology>
    </subcellularLocation>
</comment>
<name>A0A432ZZP5_9FUNG</name>